<reference evidence="2" key="1">
    <citation type="submission" date="2018-05" db="EMBL/GenBank/DDBJ databases">
        <title>Draft genome of Mucuna pruriens seed.</title>
        <authorList>
            <person name="Nnadi N.E."/>
            <person name="Vos R."/>
            <person name="Hasami M.H."/>
            <person name="Devisetty U.K."/>
            <person name="Aguiy J.C."/>
        </authorList>
    </citation>
    <scope>NUCLEOTIDE SEQUENCE [LARGE SCALE GENOMIC DNA]</scope>
    <source>
        <strain evidence="2">JCA_2017</strain>
    </source>
</reference>
<dbReference type="PANTHER" id="PTHR33067:SF15">
    <property type="entry name" value="RNA-DIRECTED DNA POLYMERASE"/>
    <property type="match status" value="1"/>
</dbReference>
<dbReference type="InterPro" id="IPR021109">
    <property type="entry name" value="Peptidase_aspartic_dom_sf"/>
</dbReference>
<keyword evidence="3" id="KW-1185">Reference proteome</keyword>
<dbReference type="CDD" id="cd00303">
    <property type="entry name" value="retropepsin_like"/>
    <property type="match status" value="1"/>
</dbReference>
<dbReference type="EMBL" id="QJKJ01003907">
    <property type="protein sequence ID" value="RDX96338.1"/>
    <property type="molecule type" value="Genomic_DNA"/>
</dbReference>
<accession>A0A371H0J6</accession>
<evidence type="ECO:0000313" key="3">
    <source>
        <dbReference type="Proteomes" id="UP000257109"/>
    </source>
</evidence>
<feature type="region of interest" description="Disordered" evidence="1">
    <location>
        <begin position="122"/>
        <end position="161"/>
    </location>
</feature>
<dbReference type="Gene3D" id="2.40.70.10">
    <property type="entry name" value="Acid Proteases"/>
    <property type="match status" value="1"/>
</dbReference>
<gene>
    <name evidence="2" type="ORF">CR513_21010</name>
</gene>
<dbReference type="Proteomes" id="UP000257109">
    <property type="component" value="Unassembled WGS sequence"/>
</dbReference>
<evidence type="ECO:0008006" key="4">
    <source>
        <dbReference type="Google" id="ProtNLM"/>
    </source>
</evidence>
<sequence>MELTSLLRQLVVGQHQQNTQVCGICTSVEHPTDMCPTLQETKSKSTECIGAVGGRYQYGRQPYPNWKFDNQQFQRQPYQPNPSQGQYTAPRFGLVRSMPGRTVGRHYKSDVVGQFWKHPFTNDTESKRGGAGTVRLRSSRGLPQLDKPQLRPVEAKTESGADSRVQQLARGVPLLFPNRTVLASRFETEEDLLKLFRKVEINISLLKAIKQVSKYAKFLKELYIHKRKKIKGAAKTGGIVSALMLVPKFNESCQRNAKIFSVPCTIGNDIFTDAMLDLGASINVMPALAYKSLNFGDLEPIGMEIQLANKSVVQPLGVLEDVLIHVNKLIFPADFYVLDMEDEALGKGSALI</sequence>
<protein>
    <recommendedName>
        <fullName evidence="4">Aspartic peptidase DDI1-type domain-containing protein</fullName>
    </recommendedName>
</protein>
<dbReference type="OrthoDB" id="778454at2759"/>
<evidence type="ECO:0000256" key="1">
    <source>
        <dbReference type="SAM" id="MobiDB-lite"/>
    </source>
</evidence>
<dbReference type="PANTHER" id="PTHR33067">
    <property type="entry name" value="RNA-DIRECTED DNA POLYMERASE-RELATED"/>
    <property type="match status" value="1"/>
</dbReference>
<dbReference type="AlphaFoldDB" id="A0A371H0J6"/>
<feature type="non-terminal residue" evidence="2">
    <location>
        <position position="1"/>
    </location>
</feature>
<name>A0A371H0J6_MUCPR</name>
<comment type="caution">
    <text evidence="2">The sequence shown here is derived from an EMBL/GenBank/DDBJ whole genome shotgun (WGS) entry which is preliminary data.</text>
</comment>
<evidence type="ECO:0000313" key="2">
    <source>
        <dbReference type="EMBL" id="RDX96338.1"/>
    </source>
</evidence>
<organism evidence="2 3">
    <name type="scientific">Mucuna pruriens</name>
    <name type="common">Velvet bean</name>
    <name type="synonym">Dolichos pruriens</name>
    <dbReference type="NCBI Taxonomy" id="157652"/>
    <lineage>
        <taxon>Eukaryota</taxon>
        <taxon>Viridiplantae</taxon>
        <taxon>Streptophyta</taxon>
        <taxon>Embryophyta</taxon>
        <taxon>Tracheophyta</taxon>
        <taxon>Spermatophyta</taxon>
        <taxon>Magnoliopsida</taxon>
        <taxon>eudicotyledons</taxon>
        <taxon>Gunneridae</taxon>
        <taxon>Pentapetalae</taxon>
        <taxon>rosids</taxon>
        <taxon>fabids</taxon>
        <taxon>Fabales</taxon>
        <taxon>Fabaceae</taxon>
        <taxon>Papilionoideae</taxon>
        <taxon>50 kb inversion clade</taxon>
        <taxon>NPAAA clade</taxon>
        <taxon>indigoferoid/millettioid clade</taxon>
        <taxon>Phaseoleae</taxon>
        <taxon>Mucuna</taxon>
    </lineage>
</organism>
<proteinExistence type="predicted"/>